<name>I4C0J6_DESTA</name>
<evidence type="ECO:0000256" key="5">
    <source>
        <dbReference type="ARBA" id="ARBA00022793"/>
    </source>
</evidence>
<dbReference type="EC" id="4.1.1.23" evidence="3"/>
<comment type="pathway">
    <text evidence="2">Pyrimidine metabolism; UMP biosynthesis via de novo pathway; UMP from orotate: step 2/2.</text>
</comment>
<dbReference type="InterPro" id="IPR013785">
    <property type="entry name" value="Aldolase_TIM"/>
</dbReference>
<comment type="function">
    <text evidence="1">Catalyzes the decarboxylation of orotidine 5'-monophosphate (OMP) to uridine 5'-monophosphate (UMP).</text>
</comment>
<dbReference type="OrthoDB" id="9806203at2"/>
<evidence type="ECO:0000313" key="13">
    <source>
        <dbReference type="Proteomes" id="UP000006055"/>
    </source>
</evidence>
<evidence type="ECO:0000256" key="2">
    <source>
        <dbReference type="ARBA" id="ARBA00004861"/>
    </source>
</evidence>
<dbReference type="GO" id="GO:0005829">
    <property type="term" value="C:cytosol"/>
    <property type="evidence" value="ECO:0007669"/>
    <property type="project" value="TreeGrafter"/>
</dbReference>
<dbReference type="HOGENOM" id="CLU_1056599_0_0_7"/>
<dbReference type="Pfam" id="PF00215">
    <property type="entry name" value="OMPdecase"/>
    <property type="match status" value="1"/>
</dbReference>
<dbReference type="InterPro" id="IPR014732">
    <property type="entry name" value="OMPdecase"/>
</dbReference>
<dbReference type="KEGG" id="dti:Desti_0350"/>
<dbReference type="RefSeq" id="WP_014808246.1">
    <property type="nucleotide sequence ID" value="NC_018025.1"/>
</dbReference>
<feature type="binding site" evidence="10">
    <location>
        <position position="33"/>
    </location>
    <ligand>
        <name>substrate</name>
    </ligand>
</feature>
<dbReference type="InterPro" id="IPR011060">
    <property type="entry name" value="RibuloseP-bd_barrel"/>
</dbReference>
<feature type="binding site" evidence="10">
    <location>
        <position position="11"/>
    </location>
    <ligand>
        <name>substrate</name>
    </ligand>
</feature>
<evidence type="ECO:0000256" key="7">
    <source>
        <dbReference type="ARBA" id="ARBA00023239"/>
    </source>
</evidence>
<keyword evidence="13" id="KW-1185">Reference proteome</keyword>
<accession>I4C0J6</accession>
<dbReference type="GO" id="GO:0006207">
    <property type="term" value="P:'de novo' pyrimidine nucleobase biosynthetic process"/>
    <property type="evidence" value="ECO:0007669"/>
    <property type="project" value="InterPro"/>
</dbReference>
<dbReference type="PANTHER" id="PTHR32119:SF2">
    <property type="entry name" value="OROTIDINE 5'-PHOSPHATE DECARBOXYLASE"/>
    <property type="match status" value="1"/>
</dbReference>
<dbReference type="STRING" id="706587.Desti_0350"/>
<dbReference type="InterPro" id="IPR001754">
    <property type="entry name" value="OMPdeCOase_dom"/>
</dbReference>
<evidence type="ECO:0000313" key="12">
    <source>
        <dbReference type="EMBL" id="AFM23087.1"/>
    </source>
</evidence>
<dbReference type="Proteomes" id="UP000006055">
    <property type="component" value="Chromosome"/>
</dbReference>
<dbReference type="GO" id="GO:0044205">
    <property type="term" value="P:'de novo' UMP biosynthetic process"/>
    <property type="evidence" value="ECO:0007669"/>
    <property type="project" value="InterPro"/>
</dbReference>
<evidence type="ECO:0000256" key="1">
    <source>
        <dbReference type="ARBA" id="ARBA00002356"/>
    </source>
</evidence>
<dbReference type="eggNOG" id="COG0284">
    <property type="taxonomic scope" value="Bacteria"/>
</dbReference>
<evidence type="ECO:0000256" key="9">
    <source>
        <dbReference type="PIRSR" id="PIRSR614732-1"/>
    </source>
</evidence>
<evidence type="ECO:0000256" key="6">
    <source>
        <dbReference type="ARBA" id="ARBA00022975"/>
    </source>
</evidence>
<evidence type="ECO:0000256" key="8">
    <source>
        <dbReference type="ARBA" id="ARBA00033428"/>
    </source>
</evidence>
<feature type="domain" description="Orotidine 5'-phosphate decarboxylase" evidence="11">
    <location>
        <begin position="5"/>
        <end position="254"/>
    </location>
</feature>
<evidence type="ECO:0000256" key="10">
    <source>
        <dbReference type="PIRSR" id="PIRSR614732-2"/>
    </source>
</evidence>
<gene>
    <name evidence="12" type="ordered locus">Desti_0350</name>
</gene>
<dbReference type="AlphaFoldDB" id="I4C0J6"/>
<feature type="active site" description="For OMPdecase activity" evidence="9">
    <location>
        <position position="62"/>
    </location>
</feature>
<dbReference type="SMART" id="SM00934">
    <property type="entry name" value="OMPdecase"/>
    <property type="match status" value="1"/>
</dbReference>
<evidence type="ECO:0000259" key="11">
    <source>
        <dbReference type="SMART" id="SM00934"/>
    </source>
</evidence>
<sequence>MKDYAVILAADLPTPEEVLSVTAQVGRIVDGVKIGVATLFQAGTDILKKVKDLIEDRPLLVDIKIADIGFKGNDSWQGTNAKIIESIRDTGATHVTVHGFPGPVSIAEAVDVAHHAGIRVLLLPLMSHAGAALFFSRPLQKSDLVYAAVKVDVETYIPQESECTDVTEGILLLGEALQADGYIGPATRPLDLQRYRTITRKPIWCPGFGRQDRQGRNLEEQFRNWAQIVGPRSAAIVGSAIFGAPDKVRAASEIIEIRDHVVG</sequence>
<evidence type="ECO:0000256" key="3">
    <source>
        <dbReference type="ARBA" id="ARBA00012321"/>
    </source>
</evidence>
<dbReference type="PANTHER" id="PTHR32119">
    <property type="entry name" value="OROTIDINE 5'-PHOSPHATE DECARBOXYLASE"/>
    <property type="match status" value="1"/>
</dbReference>
<dbReference type="GO" id="GO:0004590">
    <property type="term" value="F:orotidine-5'-phosphate decarboxylase activity"/>
    <property type="evidence" value="ECO:0007669"/>
    <property type="project" value="UniProtKB-EC"/>
</dbReference>
<feature type="active site" description="For OMPdecase activity" evidence="9">
    <location>
        <position position="67"/>
    </location>
</feature>
<evidence type="ECO:0000256" key="4">
    <source>
        <dbReference type="ARBA" id="ARBA00021923"/>
    </source>
</evidence>
<feature type="active site" description="For OMPdecase activity" evidence="9">
    <location>
        <position position="64"/>
    </location>
</feature>
<dbReference type="EMBL" id="CP003360">
    <property type="protein sequence ID" value="AFM23087.1"/>
    <property type="molecule type" value="Genomic_DNA"/>
</dbReference>
<keyword evidence="5" id="KW-0210">Decarboxylase</keyword>
<protein>
    <recommendedName>
        <fullName evidence="4">Orotidine 5'-phosphate decarboxylase</fullName>
        <ecNumber evidence="3">4.1.1.23</ecNumber>
    </recommendedName>
    <alternativeName>
        <fullName evidence="8">OMP decarboxylase</fullName>
    </alternativeName>
</protein>
<reference evidence="13" key="1">
    <citation type="submission" date="2012-06" db="EMBL/GenBank/DDBJ databases">
        <title>Complete sequence of chromosome of Desulfomonile tiedjei DSM 6799.</title>
        <authorList>
            <person name="Lucas S."/>
            <person name="Copeland A."/>
            <person name="Lapidus A."/>
            <person name="Glavina del Rio T."/>
            <person name="Dalin E."/>
            <person name="Tice H."/>
            <person name="Bruce D."/>
            <person name="Goodwin L."/>
            <person name="Pitluck S."/>
            <person name="Peters L."/>
            <person name="Ovchinnikova G."/>
            <person name="Zeytun A."/>
            <person name="Lu M."/>
            <person name="Kyrpides N."/>
            <person name="Mavromatis K."/>
            <person name="Ivanova N."/>
            <person name="Brettin T."/>
            <person name="Detter J.C."/>
            <person name="Han C."/>
            <person name="Larimer F."/>
            <person name="Land M."/>
            <person name="Hauser L."/>
            <person name="Markowitz V."/>
            <person name="Cheng J.-F."/>
            <person name="Hugenholtz P."/>
            <person name="Woyke T."/>
            <person name="Wu D."/>
            <person name="Spring S."/>
            <person name="Schroeder M."/>
            <person name="Brambilla E."/>
            <person name="Klenk H.-P."/>
            <person name="Eisen J.A."/>
        </authorList>
    </citation>
    <scope>NUCLEOTIDE SEQUENCE [LARGE SCALE GENOMIC DNA]</scope>
    <source>
        <strain evidence="13">ATCC 49306 / DSM 6799 / DCB-1</strain>
    </source>
</reference>
<proteinExistence type="predicted"/>
<dbReference type="SUPFAM" id="SSF51366">
    <property type="entry name" value="Ribulose-phoshate binding barrel"/>
    <property type="match status" value="1"/>
</dbReference>
<dbReference type="Gene3D" id="3.20.20.70">
    <property type="entry name" value="Aldolase class I"/>
    <property type="match status" value="1"/>
</dbReference>
<keyword evidence="6" id="KW-0665">Pyrimidine biosynthesis</keyword>
<organism evidence="12 13">
    <name type="scientific">Desulfomonile tiedjei (strain ATCC 49306 / DSM 6799 / DCB-1)</name>
    <dbReference type="NCBI Taxonomy" id="706587"/>
    <lineage>
        <taxon>Bacteria</taxon>
        <taxon>Pseudomonadati</taxon>
        <taxon>Thermodesulfobacteriota</taxon>
        <taxon>Desulfomonilia</taxon>
        <taxon>Desulfomonilales</taxon>
        <taxon>Desulfomonilaceae</taxon>
        <taxon>Desulfomonile</taxon>
    </lineage>
</organism>
<keyword evidence="7 12" id="KW-0456">Lyase</keyword>